<feature type="region of interest" description="Disordered" evidence="1">
    <location>
        <begin position="1"/>
        <end position="21"/>
    </location>
</feature>
<evidence type="ECO:0000313" key="2">
    <source>
        <dbReference type="EMBL" id="KAF8417002.1"/>
    </source>
</evidence>
<proteinExistence type="predicted"/>
<evidence type="ECO:0000256" key="1">
    <source>
        <dbReference type="SAM" id="MobiDB-lite"/>
    </source>
</evidence>
<dbReference type="EMBL" id="WHUW01000237">
    <property type="protein sequence ID" value="KAF8417002.1"/>
    <property type="molecule type" value="Genomic_DNA"/>
</dbReference>
<comment type="caution">
    <text evidence="2">The sequence shown here is derived from an EMBL/GenBank/DDBJ whole genome shotgun (WGS) entry which is preliminary data.</text>
</comment>
<sequence>MHKHARKCWGDEAVSAADDAKDANEAHTKVVGGILKNGKITQLFERCKENNRGAVPKEQADSCSNGSESDLEMEAEERKNDPDTDSPDMDGRLWTAYDDDQRNLLTKTKRK</sequence>
<dbReference type="AlphaFoldDB" id="A0AAD4BB74"/>
<keyword evidence="3" id="KW-1185">Reference proteome</keyword>
<accession>A0AAD4BB74</accession>
<reference evidence="2" key="2">
    <citation type="journal article" date="2020" name="Nat. Commun.">
        <title>Large-scale genome sequencing of mycorrhizal fungi provides insights into the early evolution of symbiotic traits.</title>
        <authorList>
            <person name="Miyauchi S."/>
            <person name="Kiss E."/>
            <person name="Kuo A."/>
            <person name="Drula E."/>
            <person name="Kohler A."/>
            <person name="Sanchez-Garcia M."/>
            <person name="Morin E."/>
            <person name="Andreopoulos B."/>
            <person name="Barry K.W."/>
            <person name="Bonito G."/>
            <person name="Buee M."/>
            <person name="Carver A."/>
            <person name="Chen C."/>
            <person name="Cichocki N."/>
            <person name="Clum A."/>
            <person name="Culley D."/>
            <person name="Crous P.W."/>
            <person name="Fauchery L."/>
            <person name="Girlanda M."/>
            <person name="Hayes R.D."/>
            <person name="Keri Z."/>
            <person name="LaButti K."/>
            <person name="Lipzen A."/>
            <person name="Lombard V."/>
            <person name="Magnuson J."/>
            <person name="Maillard F."/>
            <person name="Murat C."/>
            <person name="Nolan M."/>
            <person name="Ohm R.A."/>
            <person name="Pangilinan J."/>
            <person name="Pereira M.F."/>
            <person name="Perotto S."/>
            <person name="Peter M."/>
            <person name="Pfister S."/>
            <person name="Riley R."/>
            <person name="Sitrit Y."/>
            <person name="Stielow J.B."/>
            <person name="Szollosi G."/>
            <person name="Zifcakova L."/>
            <person name="Stursova M."/>
            <person name="Spatafora J.W."/>
            <person name="Tedersoo L."/>
            <person name="Vaario L.M."/>
            <person name="Yamada A."/>
            <person name="Yan M."/>
            <person name="Wang P."/>
            <person name="Xu J."/>
            <person name="Bruns T."/>
            <person name="Baldrian P."/>
            <person name="Vilgalys R."/>
            <person name="Dunand C."/>
            <person name="Henrissat B."/>
            <person name="Grigoriev I.V."/>
            <person name="Hibbett D."/>
            <person name="Nagy L.G."/>
            <person name="Martin F.M."/>
        </authorList>
    </citation>
    <scope>NUCLEOTIDE SEQUENCE</scope>
    <source>
        <strain evidence="2">BED1</strain>
    </source>
</reference>
<organism evidence="2 3">
    <name type="scientific">Boletus edulis BED1</name>
    <dbReference type="NCBI Taxonomy" id="1328754"/>
    <lineage>
        <taxon>Eukaryota</taxon>
        <taxon>Fungi</taxon>
        <taxon>Dikarya</taxon>
        <taxon>Basidiomycota</taxon>
        <taxon>Agaricomycotina</taxon>
        <taxon>Agaricomycetes</taxon>
        <taxon>Agaricomycetidae</taxon>
        <taxon>Boletales</taxon>
        <taxon>Boletineae</taxon>
        <taxon>Boletaceae</taxon>
        <taxon>Boletoideae</taxon>
        <taxon>Boletus</taxon>
    </lineage>
</organism>
<reference evidence="2" key="1">
    <citation type="submission" date="2019-10" db="EMBL/GenBank/DDBJ databases">
        <authorList>
            <consortium name="DOE Joint Genome Institute"/>
            <person name="Kuo A."/>
            <person name="Miyauchi S."/>
            <person name="Kiss E."/>
            <person name="Drula E."/>
            <person name="Kohler A."/>
            <person name="Sanchez-Garcia M."/>
            <person name="Andreopoulos B."/>
            <person name="Barry K.W."/>
            <person name="Bonito G."/>
            <person name="Buee M."/>
            <person name="Carver A."/>
            <person name="Chen C."/>
            <person name="Cichocki N."/>
            <person name="Clum A."/>
            <person name="Culley D."/>
            <person name="Crous P.W."/>
            <person name="Fauchery L."/>
            <person name="Girlanda M."/>
            <person name="Hayes R."/>
            <person name="Keri Z."/>
            <person name="LaButti K."/>
            <person name="Lipzen A."/>
            <person name="Lombard V."/>
            <person name="Magnuson J."/>
            <person name="Maillard F."/>
            <person name="Morin E."/>
            <person name="Murat C."/>
            <person name="Nolan M."/>
            <person name="Ohm R."/>
            <person name="Pangilinan J."/>
            <person name="Pereira M."/>
            <person name="Perotto S."/>
            <person name="Peter M."/>
            <person name="Riley R."/>
            <person name="Sitrit Y."/>
            <person name="Stielow B."/>
            <person name="Szollosi G."/>
            <person name="Zifcakova L."/>
            <person name="Stursova M."/>
            <person name="Spatafora J.W."/>
            <person name="Tedersoo L."/>
            <person name="Vaario L.-M."/>
            <person name="Yamada A."/>
            <person name="Yan M."/>
            <person name="Wang P."/>
            <person name="Xu J."/>
            <person name="Bruns T."/>
            <person name="Baldrian P."/>
            <person name="Vilgalys R."/>
            <person name="Henrissat B."/>
            <person name="Grigoriev I.V."/>
            <person name="Hibbett D."/>
            <person name="Nagy L.G."/>
            <person name="Martin F.M."/>
        </authorList>
    </citation>
    <scope>NUCLEOTIDE SEQUENCE</scope>
    <source>
        <strain evidence="2">BED1</strain>
    </source>
</reference>
<name>A0AAD4BB74_BOLED</name>
<gene>
    <name evidence="2" type="ORF">L210DRAFT_3511570</name>
</gene>
<evidence type="ECO:0000313" key="3">
    <source>
        <dbReference type="Proteomes" id="UP001194468"/>
    </source>
</evidence>
<feature type="region of interest" description="Disordered" evidence="1">
    <location>
        <begin position="52"/>
        <end position="111"/>
    </location>
</feature>
<protein>
    <submittedName>
        <fullName evidence="2">Uncharacterized protein</fullName>
    </submittedName>
</protein>
<dbReference type="Proteomes" id="UP001194468">
    <property type="component" value="Unassembled WGS sequence"/>
</dbReference>